<dbReference type="SUPFAM" id="SSF47323">
    <property type="entry name" value="Anticodon-binding domain of a subclass of class I aminoacyl-tRNA synthetases"/>
    <property type="match status" value="1"/>
</dbReference>
<protein>
    <recommendedName>
        <fullName evidence="7">Methionine--tRNA ligase, mitochondrial</fullName>
        <ecNumber evidence="1">6.1.1.10</ecNumber>
    </recommendedName>
    <alternativeName>
        <fullName evidence="8">Mitochondrial methionyl-tRNA synthetase</fullName>
    </alternativeName>
</protein>
<reference evidence="11" key="2">
    <citation type="submission" date="2014-07" db="EMBL/GenBank/DDBJ databases">
        <authorList>
            <person name="Hull J."/>
        </authorList>
    </citation>
    <scope>NUCLEOTIDE SEQUENCE</scope>
</reference>
<evidence type="ECO:0000256" key="4">
    <source>
        <dbReference type="ARBA" id="ARBA00022840"/>
    </source>
</evidence>
<dbReference type="PANTHER" id="PTHR43326">
    <property type="entry name" value="METHIONYL-TRNA SYNTHETASE"/>
    <property type="match status" value="1"/>
</dbReference>
<dbReference type="PRINTS" id="PR01041">
    <property type="entry name" value="TRNASYNTHMET"/>
</dbReference>
<organism evidence="11">
    <name type="scientific">Lygus hesperus</name>
    <name type="common">Western plant bug</name>
    <dbReference type="NCBI Taxonomy" id="30085"/>
    <lineage>
        <taxon>Eukaryota</taxon>
        <taxon>Metazoa</taxon>
        <taxon>Ecdysozoa</taxon>
        <taxon>Arthropoda</taxon>
        <taxon>Hexapoda</taxon>
        <taxon>Insecta</taxon>
        <taxon>Pterygota</taxon>
        <taxon>Neoptera</taxon>
        <taxon>Paraneoptera</taxon>
        <taxon>Hemiptera</taxon>
        <taxon>Heteroptera</taxon>
        <taxon>Panheteroptera</taxon>
        <taxon>Cimicomorpha</taxon>
        <taxon>Miridae</taxon>
        <taxon>Mirini</taxon>
        <taxon>Lygus</taxon>
    </lineage>
</organism>
<keyword evidence="3 9" id="KW-0547">Nucleotide-binding</keyword>
<keyword evidence="4 9" id="KW-0067">ATP-binding</keyword>
<evidence type="ECO:0000256" key="9">
    <source>
        <dbReference type="RuleBase" id="RU363039"/>
    </source>
</evidence>
<keyword evidence="5 9" id="KW-0648">Protein biosynthesis</keyword>
<evidence type="ECO:0000256" key="8">
    <source>
        <dbReference type="ARBA" id="ARBA00030331"/>
    </source>
</evidence>
<feature type="domain" description="Methionyl/Leucyl tRNA synthetase" evidence="10">
    <location>
        <begin position="2"/>
        <end position="284"/>
    </location>
</feature>
<dbReference type="GO" id="GO:0005524">
    <property type="term" value="F:ATP binding"/>
    <property type="evidence" value="ECO:0007669"/>
    <property type="project" value="UniProtKB-KW"/>
</dbReference>
<evidence type="ECO:0000256" key="6">
    <source>
        <dbReference type="ARBA" id="ARBA00023146"/>
    </source>
</evidence>
<dbReference type="AlphaFoldDB" id="A0A0A9Y552"/>
<dbReference type="GO" id="GO:0006431">
    <property type="term" value="P:methionyl-tRNA aminoacylation"/>
    <property type="evidence" value="ECO:0007669"/>
    <property type="project" value="InterPro"/>
</dbReference>
<accession>A0A0A9Y552</accession>
<evidence type="ECO:0000256" key="5">
    <source>
        <dbReference type="ARBA" id="ARBA00022917"/>
    </source>
</evidence>
<dbReference type="Pfam" id="PF09334">
    <property type="entry name" value="tRNA-synt_1g"/>
    <property type="match status" value="1"/>
</dbReference>
<dbReference type="InterPro" id="IPR015413">
    <property type="entry name" value="Methionyl/Leucyl_tRNA_Synth"/>
</dbReference>
<evidence type="ECO:0000256" key="1">
    <source>
        <dbReference type="ARBA" id="ARBA00012838"/>
    </source>
</evidence>
<gene>
    <name evidence="11" type="primary">metG_2</name>
    <name evidence="11" type="ORF">CM83_6247</name>
</gene>
<evidence type="ECO:0000256" key="2">
    <source>
        <dbReference type="ARBA" id="ARBA00022598"/>
    </source>
</evidence>
<proteinExistence type="inferred from homology"/>
<evidence type="ECO:0000256" key="3">
    <source>
        <dbReference type="ARBA" id="ARBA00022741"/>
    </source>
</evidence>
<keyword evidence="2 9" id="KW-0436">Ligase</keyword>
<dbReference type="EMBL" id="GBHO01016833">
    <property type="protein sequence ID" value="JAG26771.1"/>
    <property type="molecule type" value="Transcribed_RNA"/>
</dbReference>
<dbReference type="InterPro" id="IPR033911">
    <property type="entry name" value="MetRS_core"/>
</dbReference>
<dbReference type="Gene3D" id="1.10.730.10">
    <property type="entry name" value="Isoleucyl-tRNA Synthetase, Domain 1"/>
    <property type="match status" value="1"/>
</dbReference>
<dbReference type="PANTHER" id="PTHR43326:SF1">
    <property type="entry name" value="METHIONINE--TRNA LIGASE, MITOCHONDRIAL"/>
    <property type="match status" value="1"/>
</dbReference>
<dbReference type="EC" id="6.1.1.10" evidence="1"/>
<evidence type="ECO:0000313" key="11">
    <source>
        <dbReference type="EMBL" id="JAG26771.1"/>
    </source>
</evidence>
<name>A0A0A9Y552_LYGHE</name>
<dbReference type="InterPro" id="IPR009080">
    <property type="entry name" value="tRNAsynth_Ia_anticodon-bd"/>
</dbReference>
<evidence type="ECO:0000256" key="7">
    <source>
        <dbReference type="ARBA" id="ARBA00026124"/>
    </source>
</evidence>
<dbReference type="InterPro" id="IPR023457">
    <property type="entry name" value="Met-tRNA_synth_2"/>
</dbReference>
<dbReference type="Gene3D" id="3.40.50.620">
    <property type="entry name" value="HUPs"/>
    <property type="match status" value="1"/>
</dbReference>
<evidence type="ECO:0000259" key="10">
    <source>
        <dbReference type="Pfam" id="PF09334"/>
    </source>
</evidence>
<comment type="similarity">
    <text evidence="9">Belongs to the class-I aminoacyl-tRNA synthetase family.</text>
</comment>
<reference evidence="11" key="1">
    <citation type="journal article" date="2014" name="PLoS ONE">
        <title>Transcriptome-Based Identification of ABC Transporters in the Western Tarnished Plant Bug Lygus hesperus.</title>
        <authorList>
            <person name="Hull J.J."/>
            <person name="Chaney K."/>
            <person name="Geib S.M."/>
            <person name="Fabrick J.A."/>
            <person name="Brent C.S."/>
            <person name="Walsh D."/>
            <person name="Lavine L.C."/>
        </authorList>
    </citation>
    <scope>NUCLEOTIDE SEQUENCE</scope>
</reference>
<dbReference type="InterPro" id="IPR014729">
    <property type="entry name" value="Rossmann-like_a/b/a_fold"/>
</dbReference>
<dbReference type="SUPFAM" id="SSF52374">
    <property type="entry name" value="Nucleotidylyl transferase"/>
    <property type="match status" value="1"/>
</dbReference>
<keyword evidence="6 9" id="KW-0030">Aminoacyl-tRNA synthetase</keyword>
<sequence length="450" mass="51812">MWDAFTIQYTTYARTTSTTHMKTVQQVWEQLQERGYIYRGTYSGWYCRDDETFVPQSKIYQNSHGTYCTQETQRPVEKLDESTFFFKITALRQRLEDWLNSAETNIVPASYRTTMLSSLADMEDVSISRPSSRVGWGIPVPNSPTDTIYVWFDALCVYFNTHFVESGGRTGVWPPTLQILGKDIVRFHCLLWPAILLALQVPLPTNIHIHGHWLVDNVKMSKSLNNVLDPALLVRHLRHVDTVRYALVAFGHSKFTDMSFNPHCVVHRLNSDLANNLGNLLMRLTSSALLPIPRLPSYEELHSLRDEEEASDTRIRVVLEGVYDRVATSYKNVEPEDAIHTAMNALTEINQYINQQEPWKATAGRRQIVVWYSLEGVRIVLGTLYPIMPTKTIELLTQLGITNFCDVCRKQQFKEFCGFNTRHADSTVPQTVHRFDRNVSPFTKVHTFDV</sequence>
<dbReference type="GO" id="GO:0004825">
    <property type="term" value="F:methionine-tRNA ligase activity"/>
    <property type="evidence" value="ECO:0007669"/>
    <property type="project" value="UniProtKB-EC"/>
</dbReference>